<accession>A0AAD9I643</accession>
<proteinExistence type="inferred from homology"/>
<dbReference type="InterPro" id="IPR049629">
    <property type="entry name" value="DPY30_SDC1_DD"/>
</dbReference>
<evidence type="ECO:0000256" key="1">
    <source>
        <dbReference type="ARBA" id="ARBA00004123"/>
    </source>
</evidence>
<dbReference type="AlphaFoldDB" id="A0AAD9I643"/>
<reference evidence="5" key="1">
    <citation type="journal article" date="2023" name="Mol. Plant Microbe Interact.">
        <title>Elucidating the Obligate Nature and Biological Capacity of an Invasive Fungal Corn Pathogen.</title>
        <authorList>
            <person name="MacCready J.S."/>
            <person name="Roggenkamp E.M."/>
            <person name="Gdanetz K."/>
            <person name="Chilvers M.I."/>
        </authorList>
    </citation>
    <scope>NUCLEOTIDE SEQUENCE</scope>
    <source>
        <strain evidence="5">PM02</strain>
    </source>
</reference>
<evidence type="ECO:0000313" key="6">
    <source>
        <dbReference type="Proteomes" id="UP001217918"/>
    </source>
</evidence>
<dbReference type="InterPro" id="IPR007858">
    <property type="entry name" value="Dpy-30_motif"/>
</dbReference>
<keyword evidence="3" id="KW-0539">Nucleus</keyword>
<dbReference type="Proteomes" id="UP001217918">
    <property type="component" value="Unassembled WGS sequence"/>
</dbReference>
<gene>
    <name evidence="5" type="ORF">P8C59_005693</name>
</gene>
<name>A0AAD9I643_9PEZI</name>
<dbReference type="Gene3D" id="1.20.890.10">
    <property type="entry name" value="cAMP-dependent protein kinase regulatory subunit, dimerization-anchoring domain"/>
    <property type="match status" value="1"/>
</dbReference>
<dbReference type="CDD" id="cd22965">
    <property type="entry name" value="DD_DPY30_SDC1"/>
    <property type="match status" value="1"/>
</dbReference>
<comment type="similarity">
    <text evidence="2">Belongs to the dpy-30 family.</text>
</comment>
<feature type="compositionally biased region" description="Low complexity" evidence="4">
    <location>
        <begin position="17"/>
        <end position="54"/>
    </location>
</feature>
<organism evidence="5 6">
    <name type="scientific">Phyllachora maydis</name>
    <dbReference type="NCBI Taxonomy" id="1825666"/>
    <lineage>
        <taxon>Eukaryota</taxon>
        <taxon>Fungi</taxon>
        <taxon>Dikarya</taxon>
        <taxon>Ascomycota</taxon>
        <taxon>Pezizomycotina</taxon>
        <taxon>Sordariomycetes</taxon>
        <taxon>Sordariomycetidae</taxon>
        <taxon>Phyllachorales</taxon>
        <taxon>Phyllachoraceae</taxon>
        <taxon>Phyllachora</taxon>
    </lineage>
</organism>
<comment type="caution">
    <text evidence="5">The sequence shown here is derived from an EMBL/GenBank/DDBJ whole genome shotgun (WGS) entry which is preliminary data.</text>
</comment>
<feature type="compositionally biased region" description="Low complexity" evidence="4">
    <location>
        <begin position="62"/>
        <end position="72"/>
    </location>
</feature>
<dbReference type="EMBL" id="JAQQPM010000004">
    <property type="protein sequence ID" value="KAK2071255.1"/>
    <property type="molecule type" value="Genomic_DNA"/>
</dbReference>
<feature type="region of interest" description="Disordered" evidence="4">
    <location>
        <begin position="1"/>
        <end position="194"/>
    </location>
</feature>
<sequence>MSEIPRPEVEDFSASGTPTAAQTPTPAAATTATPTEDAPAPALHTNDTTTTTTTHPAVLPMAEVGAAEAQQGGPSGDDIAMEDAPETTTAAPKITFSPTAAPAATPAPAGTLSTQPPQPPQPRTTTPAAATTNGDKPSTFTSSTFAPTPPAAAAAAVPSDPSRAPSSLPPEAPPERGQQPLPAEPAAHGAPVRQYLNSTVVPAVLEGMKRLAQDKPENPLRWLGDFLLAEAQKREARGGEEVATATATASG</sequence>
<evidence type="ECO:0000313" key="5">
    <source>
        <dbReference type="EMBL" id="KAK2071255.1"/>
    </source>
</evidence>
<keyword evidence="6" id="KW-1185">Reference proteome</keyword>
<evidence type="ECO:0008006" key="7">
    <source>
        <dbReference type="Google" id="ProtNLM"/>
    </source>
</evidence>
<evidence type="ECO:0000256" key="2">
    <source>
        <dbReference type="ARBA" id="ARBA00010849"/>
    </source>
</evidence>
<feature type="compositionally biased region" description="Low complexity" evidence="4">
    <location>
        <begin position="98"/>
        <end position="109"/>
    </location>
</feature>
<dbReference type="GO" id="GO:0005634">
    <property type="term" value="C:nucleus"/>
    <property type="evidence" value="ECO:0007669"/>
    <property type="project" value="UniProtKB-SubCell"/>
</dbReference>
<feature type="compositionally biased region" description="Low complexity" evidence="4">
    <location>
        <begin position="123"/>
        <end position="166"/>
    </location>
</feature>
<evidence type="ECO:0000256" key="3">
    <source>
        <dbReference type="ARBA" id="ARBA00023242"/>
    </source>
</evidence>
<comment type="subcellular location">
    <subcellularLocation>
        <location evidence="1">Nucleus</location>
    </subcellularLocation>
</comment>
<dbReference type="Pfam" id="PF05186">
    <property type="entry name" value="Dpy-30"/>
    <property type="match status" value="1"/>
</dbReference>
<protein>
    <recommendedName>
        <fullName evidence="7">Dpy-30 domain-containing protein</fullName>
    </recommendedName>
</protein>
<evidence type="ECO:0000256" key="4">
    <source>
        <dbReference type="SAM" id="MobiDB-lite"/>
    </source>
</evidence>